<gene>
    <name evidence="4" type="ORF">MED297_00360</name>
</gene>
<feature type="signal peptide" evidence="2">
    <location>
        <begin position="1"/>
        <end position="24"/>
    </location>
</feature>
<comment type="caution">
    <text evidence="4">The sequence shown here is derived from an EMBL/GenBank/DDBJ whole genome shotgun (WGS) entry which is preliminary data.</text>
</comment>
<sequence length="370" mass="40626">MAPSNILRTIAVSCCLFIASVATAEMRDIEIPFYDSWVSSPHADITSEAFVHWEEEDDKLVPESCAACHSTTGHLDYLGADGSEAYSVDAKAPGLEGVQCTACHNKAVSEMTEVVFPSGKVVERFESDARCMDCHQGRASGNAVDEMITAAGVDDDTVHQDLKFLNVHYSAAAATRFGTEAGGGYEYEGMDYNGLHYHDDFATQCNDCHSPHRTTVKADICVECHEDTGAENQWAFIRSDETIGDFDANGAEEGIKTEIENLHGILYQAILDYSADVLGKPVIYDSHAYPYFFNDTNGNGEVDQGEAIYPNAYKSWSPRLAQAAYNYQFVAKDHGGWAHNGQYILQLLHDSVQDLGEKVSVPAVERPEVY</sequence>
<organism evidence="4 5">
    <name type="scientific">Reinekea blandensis MED297</name>
    <dbReference type="NCBI Taxonomy" id="314283"/>
    <lineage>
        <taxon>Bacteria</taxon>
        <taxon>Pseudomonadati</taxon>
        <taxon>Pseudomonadota</taxon>
        <taxon>Gammaproteobacteria</taxon>
        <taxon>Oceanospirillales</taxon>
        <taxon>Saccharospirillaceae</taxon>
        <taxon>Reinekea</taxon>
    </lineage>
</organism>
<dbReference type="Proteomes" id="UP000005953">
    <property type="component" value="Unassembled WGS sequence"/>
</dbReference>
<keyword evidence="5" id="KW-1185">Reference proteome</keyword>
<proteinExistence type="predicted"/>
<dbReference type="OrthoDB" id="9814800at2"/>
<evidence type="ECO:0000259" key="3">
    <source>
        <dbReference type="Pfam" id="PF13435"/>
    </source>
</evidence>
<dbReference type="PANTHER" id="PTHR35038:SF8">
    <property type="entry name" value="C-TYPE POLYHEME CYTOCHROME OMCC"/>
    <property type="match status" value="1"/>
</dbReference>
<name>A4BI87_9GAMM</name>
<feature type="chain" id="PRO_5002666695" evidence="2">
    <location>
        <begin position="25"/>
        <end position="370"/>
    </location>
</feature>
<dbReference type="SUPFAM" id="SSF48695">
    <property type="entry name" value="Multiheme cytochromes"/>
    <property type="match status" value="1"/>
</dbReference>
<accession>A4BI87</accession>
<evidence type="ECO:0000313" key="5">
    <source>
        <dbReference type="Proteomes" id="UP000005953"/>
    </source>
</evidence>
<dbReference type="Pfam" id="PF13435">
    <property type="entry name" value="Cytochrome_C554"/>
    <property type="match status" value="1"/>
</dbReference>
<dbReference type="EMBL" id="AAOE01000025">
    <property type="protein sequence ID" value="EAR08094.1"/>
    <property type="molecule type" value="Genomic_DNA"/>
</dbReference>
<dbReference type="HOGENOM" id="CLU_760243_0_0_6"/>
<dbReference type="AlphaFoldDB" id="A4BI87"/>
<evidence type="ECO:0000256" key="2">
    <source>
        <dbReference type="SAM" id="SignalP"/>
    </source>
</evidence>
<dbReference type="RefSeq" id="WP_008046340.1">
    <property type="nucleotide sequence ID" value="NZ_CH724153.1"/>
</dbReference>
<dbReference type="InterPro" id="IPR036280">
    <property type="entry name" value="Multihaem_cyt_sf"/>
</dbReference>
<dbReference type="STRING" id="314283.MED297_00360"/>
<dbReference type="InterPro" id="IPR023155">
    <property type="entry name" value="Cyt_c-552/4"/>
</dbReference>
<feature type="domain" description="Cytochrome c-552/4" evidence="3">
    <location>
        <begin position="55"/>
        <end position="104"/>
    </location>
</feature>
<dbReference type="PANTHER" id="PTHR35038">
    <property type="entry name" value="DISSIMILATORY SULFITE REDUCTASE SIRA"/>
    <property type="match status" value="1"/>
</dbReference>
<evidence type="ECO:0000256" key="1">
    <source>
        <dbReference type="ARBA" id="ARBA00022729"/>
    </source>
</evidence>
<keyword evidence="1 2" id="KW-0732">Signal</keyword>
<reference evidence="4 5" key="1">
    <citation type="submission" date="2006-02" db="EMBL/GenBank/DDBJ databases">
        <authorList>
            <person name="Pinhassi J."/>
            <person name="Pedros-Alio C."/>
            <person name="Ferriera S."/>
            <person name="Johnson J."/>
            <person name="Kravitz S."/>
            <person name="Halpern A."/>
            <person name="Remington K."/>
            <person name="Beeson K."/>
            <person name="Tran B."/>
            <person name="Rogers Y.-H."/>
            <person name="Friedman R."/>
            <person name="Venter J.C."/>
        </authorList>
    </citation>
    <scope>NUCLEOTIDE SEQUENCE [LARGE SCALE GENOMIC DNA]</scope>
    <source>
        <strain evidence="4 5">MED297</strain>
    </source>
</reference>
<evidence type="ECO:0000313" key="4">
    <source>
        <dbReference type="EMBL" id="EAR08094.1"/>
    </source>
</evidence>
<dbReference type="Gene3D" id="1.10.1130.10">
    <property type="entry name" value="Flavocytochrome C3, Chain A"/>
    <property type="match status" value="1"/>
</dbReference>
<dbReference type="InterPro" id="IPR051829">
    <property type="entry name" value="Multiheme_Cytochr_ET"/>
</dbReference>
<protein>
    <submittedName>
        <fullName evidence="4">Polyheme membrane-associated cytochrome c</fullName>
    </submittedName>
</protein>